<gene>
    <name evidence="1" type="ORF">CGZ90_08765</name>
</gene>
<organism evidence="1 2">
    <name type="scientific">Fictibacillus aquaticus</name>
    <dbReference type="NCBI Taxonomy" id="2021314"/>
    <lineage>
        <taxon>Bacteria</taxon>
        <taxon>Bacillati</taxon>
        <taxon>Bacillota</taxon>
        <taxon>Bacilli</taxon>
        <taxon>Bacillales</taxon>
        <taxon>Fictibacillaceae</taxon>
        <taxon>Fictibacillus</taxon>
    </lineage>
</organism>
<dbReference type="Proteomes" id="UP000215059">
    <property type="component" value="Unassembled WGS sequence"/>
</dbReference>
<comment type="caution">
    <text evidence="1">The sequence shown here is derived from an EMBL/GenBank/DDBJ whole genome shotgun (WGS) entry which is preliminary data.</text>
</comment>
<dbReference type="AlphaFoldDB" id="A0A235F9P1"/>
<dbReference type="EMBL" id="NOII01000002">
    <property type="protein sequence ID" value="OYD57972.1"/>
    <property type="molecule type" value="Genomic_DNA"/>
</dbReference>
<name>A0A235F9P1_9BACL</name>
<reference evidence="1 2" key="1">
    <citation type="submission" date="2017-07" db="EMBL/GenBank/DDBJ databases">
        <title>Fictibacillus sp. nov. GDSW-R2A3 Genome sequencing and assembly.</title>
        <authorList>
            <person name="Mayilraj S."/>
        </authorList>
    </citation>
    <scope>NUCLEOTIDE SEQUENCE [LARGE SCALE GENOMIC DNA]</scope>
    <source>
        <strain evidence="1 2">GDSW-R2A3</strain>
    </source>
</reference>
<keyword evidence="2" id="KW-1185">Reference proteome</keyword>
<sequence>MKKMVKNWICPKCKCLDKEAYKEALQDYGLLISPMITNFEFRDFLHIQSIHVASKMLLRLKLPASGHTKGRKYKIPLN</sequence>
<accession>A0A235F9P1</accession>
<evidence type="ECO:0000313" key="1">
    <source>
        <dbReference type="EMBL" id="OYD57972.1"/>
    </source>
</evidence>
<protein>
    <submittedName>
        <fullName evidence="1">Uncharacterized protein</fullName>
    </submittedName>
</protein>
<evidence type="ECO:0000313" key="2">
    <source>
        <dbReference type="Proteomes" id="UP000215059"/>
    </source>
</evidence>
<proteinExistence type="predicted"/>